<name>A0A7J6N4W8_PEROL</name>
<proteinExistence type="predicted"/>
<accession>A0A7J6N4W8</accession>
<keyword evidence="1" id="KW-0732">Signal</keyword>
<organism evidence="2 3">
    <name type="scientific">Perkinsus olseni</name>
    <name type="common">Perkinsus atlanticus</name>
    <dbReference type="NCBI Taxonomy" id="32597"/>
    <lineage>
        <taxon>Eukaryota</taxon>
        <taxon>Sar</taxon>
        <taxon>Alveolata</taxon>
        <taxon>Perkinsozoa</taxon>
        <taxon>Perkinsea</taxon>
        <taxon>Perkinsida</taxon>
        <taxon>Perkinsidae</taxon>
        <taxon>Perkinsus</taxon>
    </lineage>
</organism>
<evidence type="ECO:0000256" key="1">
    <source>
        <dbReference type="SAM" id="SignalP"/>
    </source>
</evidence>
<evidence type="ECO:0000313" key="3">
    <source>
        <dbReference type="Proteomes" id="UP000541610"/>
    </source>
</evidence>
<gene>
    <name evidence="2" type="ORF">FOZ60_015862</name>
</gene>
<protein>
    <recommendedName>
        <fullName evidence="4">Protein arginine methyltransferase 10</fullName>
    </recommendedName>
</protein>
<feature type="chain" id="PRO_5029524492" description="Protein arginine methyltransferase 10" evidence="1">
    <location>
        <begin position="25"/>
        <end position="252"/>
    </location>
</feature>
<sequence length="252" mass="27323">MGLRFNWLHRSIVLFAYTAVMVLSDSVTPTMIGDHPPGCNGGSGFPIPPHLTSIEGSCIYLTGAVNSNGVEPLGIGIRLKSNLPNSELGEYGTFELYWTVADPDAKPNVNSTGQVQLSLGNDEVYMRLALGPARITTTGYDGWSSASFSSHVLAYFNDADHSTANVYTPWYDIVGLTSTHSVELHSPEVKSEALHAGGNAYSTGQDIYIAKSLGNSFMVQLGFWAEGTYETRDGGQRQFGMARPIIEGFMYY</sequence>
<feature type="signal peptide" evidence="1">
    <location>
        <begin position="1"/>
        <end position="24"/>
    </location>
</feature>
<evidence type="ECO:0008006" key="4">
    <source>
        <dbReference type="Google" id="ProtNLM"/>
    </source>
</evidence>
<comment type="caution">
    <text evidence="2">The sequence shown here is derived from an EMBL/GenBank/DDBJ whole genome shotgun (WGS) entry which is preliminary data.</text>
</comment>
<reference evidence="2 3" key="1">
    <citation type="submission" date="2020-04" db="EMBL/GenBank/DDBJ databases">
        <title>Perkinsus olseni comparative genomics.</title>
        <authorList>
            <person name="Bogema D.R."/>
        </authorList>
    </citation>
    <scope>NUCLEOTIDE SEQUENCE [LARGE SCALE GENOMIC DNA]</scope>
    <source>
        <strain evidence="2">00978-12</strain>
    </source>
</reference>
<dbReference type="EMBL" id="JABANP010000810">
    <property type="protein sequence ID" value="KAF4678953.1"/>
    <property type="molecule type" value="Genomic_DNA"/>
</dbReference>
<evidence type="ECO:0000313" key="2">
    <source>
        <dbReference type="EMBL" id="KAF4678953.1"/>
    </source>
</evidence>
<dbReference type="AlphaFoldDB" id="A0A7J6N4W8"/>
<dbReference type="Proteomes" id="UP000541610">
    <property type="component" value="Unassembled WGS sequence"/>
</dbReference>